<evidence type="ECO:0000256" key="1">
    <source>
        <dbReference type="ARBA" id="ARBA00022977"/>
    </source>
</evidence>
<dbReference type="SUPFAM" id="SSF55326">
    <property type="entry name" value="PurM N-terminal domain-like"/>
    <property type="match status" value="1"/>
</dbReference>
<protein>
    <submittedName>
        <fullName evidence="4">Air synthase related protein</fullName>
    </submittedName>
</protein>
<accession>I8I6B7</accession>
<dbReference type="Pfam" id="PF02769">
    <property type="entry name" value="AIRS_C"/>
    <property type="match status" value="1"/>
</dbReference>
<dbReference type="InterPro" id="IPR024030">
    <property type="entry name" value="AIR_synthase-rel_sll0787"/>
</dbReference>
<evidence type="ECO:0000313" key="5">
    <source>
        <dbReference type="Proteomes" id="UP000003704"/>
    </source>
</evidence>
<organism evidence="4 5">
    <name type="scientific">Hydrocarboniphaga effusa AP103</name>
    <dbReference type="NCBI Taxonomy" id="1172194"/>
    <lineage>
        <taxon>Bacteria</taxon>
        <taxon>Pseudomonadati</taxon>
        <taxon>Pseudomonadota</taxon>
        <taxon>Gammaproteobacteria</taxon>
        <taxon>Nevskiales</taxon>
        <taxon>Nevskiaceae</taxon>
        <taxon>Hydrocarboniphaga</taxon>
    </lineage>
</organism>
<dbReference type="NCBIfam" id="TIGR04049">
    <property type="entry name" value="AIR_rel_sll0787"/>
    <property type="match status" value="1"/>
</dbReference>
<dbReference type="Proteomes" id="UP000003704">
    <property type="component" value="Unassembled WGS sequence"/>
</dbReference>
<gene>
    <name evidence="4" type="ORF">WQQ_23880</name>
</gene>
<keyword evidence="1" id="KW-0784">Thiamine biosynthesis</keyword>
<name>I8I6B7_9GAMM</name>
<dbReference type="InterPro" id="IPR036921">
    <property type="entry name" value="PurM-like_N_sf"/>
</dbReference>
<dbReference type="RefSeq" id="WP_007185331.1">
    <property type="nucleotide sequence ID" value="NZ_AKGD01000001.1"/>
</dbReference>
<dbReference type="CDD" id="cd02192">
    <property type="entry name" value="PurM-like3"/>
    <property type="match status" value="1"/>
</dbReference>
<dbReference type="OrthoDB" id="9767928at2"/>
<dbReference type="InterPro" id="IPR011413">
    <property type="entry name" value="UCP036540_AIR"/>
</dbReference>
<dbReference type="Gene3D" id="3.30.1330.10">
    <property type="entry name" value="PurM-like, N-terminal domain"/>
    <property type="match status" value="1"/>
</dbReference>
<evidence type="ECO:0000259" key="2">
    <source>
        <dbReference type="Pfam" id="PF00586"/>
    </source>
</evidence>
<dbReference type="EMBL" id="AKGD01000001">
    <property type="protein sequence ID" value="EIT72251.1"/>
    <property type="molecule type" value="Genomic_DNA"/>
</dbReference>
<feature type="domain" description="PurM-like N-terminal" evidence="2">
    <location>
        <begin position="40"/>
        <end position="145"/>
    </location>
</feature>
<dbReference type="InterPro" id="IPR010918">
    <property type="entry name" value="PurM-like_C_dom"/>
</dbReference>
<dbReference type="GO" id="GO:0009228">
    <property type="term" value="P:thiamine biosynthetic process"/>
    <property type="evidence" value="ECO:0007669"/>
    <property type="project" value="UniProtKB-KW"/>
</dbReference>
<dbReference type="Gene3D" id="3.90.650.10">
    <property type="entry name" value="PurM-like C-terminal domain"/>
    <property type="match status" value="1"/>
</dbReference>
<proteinExistence type="predicted"/>
<dbReference type="AlphaFoldDB" id="I8I6B7"/>
<comment type="caution">
    <text evidence="4">The sequence shown here is derived from an EMBL/GenBank/DDBJ whole genome shotgun (WGS) entry which is preliminary data.</text>
</comment>
<dbReference type="Pfam" id="PF00586">
    <property type="entry name" value="AIRS"/>
    <property type="match status" value="1"/>
</dbReference>
<dbReference type="PANTHER" id="PTHR30270:SF0">
    <property type="entry name" value="THIAMINE-MONOPHOSPHATE KINASE"/>
    <property type="match status" value="1"/>
</dbReference>
<dbReference type="SUPFAM" id="SSF56042">
    <property type="entry name" value="PurM C-terminal domain-like"/>
    <property type="match status" value="1"/>
</dbReference>
<evidence type="ECO:0000259" key="3">
    <source>
        <dbReference type="Pfam" id="PF02769"/>
    </source>
</evidence>
<dbReference type="InterPro" id="IPR036676">
    <property type="entry name" value="PurM-like_C_sf"/>
</dbReference>
<dbReference type="PATRIC" id="fig|1172194.4.peg.2307"/>
<dbReference type="GO" id="GO:0009030">
    <property type="term" value="F:thiamine-phosphate kinase activity"/>
    <property type="evidence" value="ECO:0007669"/>
    <property type="project" value="InterPro"/>
</dbReference>
<dbReference type="InterPro" id="IPR006283">
    <property type="entry name" value="ThiL-like"/>
</dbReference>
<dbReference type="PIRSF" id="PIRSF036540">
    <property type="entry name" value="UCP036540_AIR"/>
    <property type="match status" value="1"/>
</dbReference>
<sequence>MNLYELLDALHDSKGLTHKRDIEAVVKTLSLGAHSDIKVGDDCAAIPHPGGGYTLFAIEGFLPGFVERDPWFAGWCGIMVNLSDIYSMGGRPSAVVDALWSRGDEAMQALLKGMADASRTYGVPIVGGHSNSRADSGHLAVSVLGHANALLTSFDAEAGDLLIAAVDLRGAYREPFPHWNCATDAPPERLRGDLELLPTLAEAGLCVAAKDISQAGWIGTTMMLLECSAIGASLDVDAIPKPLAADAQRWLLSAFPSFGFVLAVKPRHAEQVIARFHARDLACAVIGQCNDSRKLELRSGSDRAIAWDFSQQALIGCGPSVSNTHEKAHA</sequence>
<dbReference type="STRING" id="1172194.WQQ_23880"/>
<evidence type="ECO:0000313" key="4">
    <source>
        <dbReference type="EMBL" id="EIT72251.1"/>
    </source>
</evidence>
<feature type="domain" description="PurM-like C-terminal" evidence="3">
    <location>
        <begin position="194"/>
        <end position="297"/>
    </location>
</feature>
<dbReference type="PANTHER" id="PTHR30270">
    <property type="entry name" value="THIAMINE-MONOPHOSPHATE KINASE"/>
    <property type="match status" value="1"/>
</dbReference>
<dbReference type="InterPro" id="IPR016188">
    <property type="entry name" value="PurM-like_N"/>
</dbReference>
<keyword evidence="5" id="KW-1185">Reference proteome</keyword>
<reference evidence="4 5" key="1">
    <citation type="journal article" date="2012" name="J. Bacteriol.">
        <title>Genome Sequence of n-Alkane-Degrading Hydrocarboniphaga effusa Strain AP103T (ATCC BAA-332T).</title>
        <authorList>
            <person name="Chang H.K."/>
            <person name="Zylstra G.J."/>
            <person name="Chae J.C."/>
        </authorList>
    </citation>
    <scope>NUCLEOTIDE SEQUENCE [LARGE SCALE GENOMIC DNA]</scope>
    <source>
        <strain evidence="4 5">AP103</strain>
    </source>
</reference>